<name>A0A1S7LH78_MAGMO</name>
<proteinExistence type="predicted"/>
<reference evidence="1" key="1">
    <citation type="submission" date="2015-04" db="EMBL/GenBank/DDBJ databases">
        <authorList>
            <person name="Syromyatnikov M.Y."/>
            <person name="Popov V.N."/>
        </authorList>
    </citation>
    <scope>NUCLEOTIDE SEQUENCE</scope>
    <source>
        <strain evidence="1">MO-1</strain>
    </source>
</reference>
<gene>
    <name evidence="1" type="ORF">MAGMO_1272</name>
</gene>
<dbReference type="AlphaFoldDB" id="A0A1S7LH78"/>
<dbReference type="EMBL" id="LO017727">
    <property type="protein sequence ID" value="CRH05464.1"/>
    <property type="molecule type" value="Genomic_DNA"/>
</dbReference>
<protein>
    <submittedName>
        <fullName evidence="1">Uncharacterized protein</fullName>
    </submittedName>
</protein>
<evidence type="ECO:0000313" key="1">
    <source>
        <dbReference type="EMBL" id="CRH05464.1"/>
    </source>
</evidence>
<accession>A0A1S7LH78</accession>
<organism evidence="1">
    <name type="scientific">Magnetococcus massalia (strain MO-1)</name>
    <dbReference type="NCBI Taxonomy" id="451514"/>
    <lineage>
        <taxon>Bacteria</taxon>
        <taxon>Pseudomonadati</taxon>
        <taxon>Pseudomonadota</taxon>
        <taxon>Magnetococcia</taxon>
        <taxon>Magnetococcales</taxon>
        <taxon>Magnetococcaceae</taxon>
        <taxon>Magnetococcus</taxon>
    </lineage>
</organism>
<sequence length="585" mass="66643">MQTELNEMDNPSHMIGKEGVLRRWQAEISAAEKARGEWLRRGEGVCRRYLDERSHISEVKRINILWSNVETLRPALYAHTPVPQVRRRYKDGDPVGRLAAELMERALGHALDRFDFDSLMRSVVQDYLLPGRGQVWLRYNPSFEEVSLPIEEGGEETNEKFKKVQDERVEVEYLHWKDFLHAPARTWGEVRWVARRAYLGREALIQRFGRKVGEQVKLDHEPRELMDSLTDKSGYDALKKAAVWEVWDRESARVYWICDGYGIAPLDVQDDPLNLENFFPCPRPMTATTTNDSVLPIPDYVFYQDQARELDELTQRISLLTKAVKVAGFYASDNGGHLANLLSSGENKLVPVDNWAAFAEKGGVRGMIEYLPLETVVQAMMALQTAREKVKQSIYEVTGVSDIIRGQSFASETATAQSIKAKWGSMRLRQRQSEVERFVRDILRIMAEIIGERFEVERIVKMAGFDPLGYVSMPDREHLDGAMAILSDDGARSFAIEVESDSTLMPNDEIEKQSRVAFLAAVGSFFQQSVPMVDRYPQMAPLVAEMMMFGIRGFKAGRALEQSFEETLDKLKKMGEERIPEGSGG</sequence>